<keyword evidence="1" id="KW-0812">Transmembrane</keyword>
<sequence length="267" mass="29554">MPTQILFPPFHPHKSWRAVDDRIRGGSSVSHLDPLADSSSAGAVRFWGTLDTQTLGGAGFASQCHAFEHRLRLPKDEYAGLAITFSAPSAKQPAPHHPASTEKPRPVEPYEYTLTLKTSTPSLRPDGRRESTISYEHTFPLSGSLTAPTRLVIPWHAFEATYRGRPLPATDPKYIPLDPGSTTENGKTRGGIAEMSVMCRSAFGRQEGEFDLRLIRIEAVGDEERAWDLEAQGRGRRFRAVSWKALGLAAMLCVGLTVAVRFFDWRL</sequence>
<evidence type="ECO:0000313" key="4">
    <source>
        <dbReference type="Proteomes" id="UP000620104"/>
    </source>
</evidence>
<dbReference type="Pfam" id="PF08547">
    <property type="entry name" value="CIA30"/>
    <property type="match status" value="1"/>
</dbReference>
<keyword evidence="1" id="KW-0472">Membrane</keyword>
<dbReference type="InterPro" id="IPR013857">
    <property type="entry name" value="NADH-UbQ_OxRdtase-assoc_prot30"/>
</dbReference>
<keyword evidence="1" id="KW-1133">Transmembrane helix</keyword>
<evidence type="ECO:0000313" key="3">
    <source>
        <dbReference type="EMBL" id="GHJ85845.1"/>
    </source>
</evidence>
<name>A0A8H3TSI8_9TREE</name>
<evidence type="ECO:0000256" key="1">
    <source>
        <dbReference type="SAM" id="Phobius"/>
    </source>
</evidence>
<dbReference type="OrthoDB" id="426386at2759"/>
<reference evidence="3" key="1">
    <citation type="submission" date="2020-07" db="EMBL/GenBank/DDBJ databases">
        <title>Draft Genome Sequence of a Deep-Sea Yeast, Naganishia (Cryptococcus) liquefaciens strain N6.</title>
        <authorList>
            <person name="Han Y.W."/>
            <person name="Kajitani R."/>
            <person name="Morimoto H."/>
            <person name="Parhat M."/>
            <person name="Tsubouchi H."/>
            <person name="Bakenova O."/>
            <person name="Ogata M."/>
            <person name="Argunhan B."/>
            <person name="Aoki R."/>
            <person name="Kajiwara S."/>
            <person name="Itoh T."/>
            <person name="Iwasaki H."/>
        </authorList>
    </citation>
    <scope>NUCLEOTIDE SEQUENCE</scope>
    <source>
        <strain evidence="3">N6</strain>
    </source>
</reference>
<dbReference type="AlphaFoldDB" id="A0A8H3TSI8"/>
<dbReference type="PANTHER" id="PTHR13194:SF19">
    <property type="entry name" value="NAD(P)-BINDING ROSSMANN-FOLD SUPERFAMILY PROTEIN"/>
    <property type="match status" value="1"/>
</dbReference>
<evidence type="ECO:0000259" key="2">
    <source>
        <dbReference type="Pfam" id="PF08547"/>
    </source>
</evidence>
<dbReference type="EMBL" id="BLZA01000013">
    <property type="protein sequence ID" value="GHJ85845.1"/>
    <property type="molecule type" value="Genomic_DNA"/>
</dbReference>
<dbReference type="InterPro" id="IPR039131">
    <property type="entry name" value="NDUFAF1"/>
</dbReference>
<dbReference type="GO" id="GO:0010257">
    <property type="term" value="P:NADH dehydrogenase complex assembly"/>
    <property type="evidence" value="ECO:0007669"/>
    <property type="project" value="TreeGrafter"/>
</dbReference>
<proteinExistence type="predicted"/>
<feature type="domain" description="NADH:ubiquinone oxidoreductase intermediate-associated protein 30" evidence="2">
    <location>
        <begin position="13"/>
        <end position="85"/>
    </location>
</feature>
<organism evidence="3 4">
    <name type="scientific">Naganishia liquefaciens</name>
    <dbReference type="NCBI Taxonomy" id="104408"/>
    <lineage>
        <taxon>Eukaryota</taxon>
        <taxon>Fungi</taxon>
        <taxon>Dikarya</taxon>
        <taxon>Basidiomycota</taxon>
        <taxon>Agaricomycotina</taxon>
        <taxon>Tremellomycetes</taxon>
        <taxon>Filobasidiales</taxon>
        <taxon>Filobasidiaceae</taxon>
        <taxon>Naganishia</taxon>
    </lineage>
</organism>
<feature type="transmembrane region" description="Helical" evidence="1">
    <location>
        <begin position="245"/>
        <end position="263"/>
    </location>
</feature>
<gene>
    <name evidence="3" type="ORF">NliqN6_2247</name>
</gene>
<accession>A0A8H3TSI8</accession>
<comment type="caution">
    <text evidence="3">The sequence shown here is derived from an EMBL/GenBank/DDBJ whole genome shotgun (WGS) entry which is preliminary data.</text>
</comment>
<keyword evidence="4" id="KW-1185">Reference proteome</keyword>
<dbReference type="GO" id="GO:0051082">
    <property type="term" value="F:unfolded protein binding"/>
    <property type="evidence" value="ECO:0007669"/>
    <property type="project" value="TreeGrafter"/>
</dbReference>
<dbReference type="PANTHER" id="PTHR13194">
    <property type="entry name" value="COMPLEX I INTERMEDIATE-ASSOCIATED PROTEIN 30"/>
    <property type="match status" value="1"/>
</dbReference>
<dbReference type="Proteomes" id="UP000620104">
    <property type="component" value="Unassembled WGS sequence"/>
</dbReference>
<protein>
    <recommendedName>
        <fullName evidence="2">NADH:ubiquinone oxidoreductase intermediate-associated protein 30 domain-containing protein</fullName>
    </recommendedName>
</protein>